<dbReference type="HOGENOM" id="CLU_106706_0_0_6"/>
<proteinExistence type="predicted"/>
<organism evidence="2 3">
    <name type="scientific">Rahnella sp. (strain Y9602)</name>
    <dbReference type="NCBI Taxonomy" id="2703885"/>
    <lineage>
        <taxon>Bacteria</taxon>
        <taxon>Pseudomonadati</taxon>
        <taxon>Pseudomonadota</taxon>
        <taxon>Gammaproteobacteria</taxon>
        <taxon>Enterobacterales</taxon>
        <taxon>Yersiniaceae</taxon>
        <taxon>Rahnella</taxon>
    </lineage>
</organism>
<dbReference type="GO" id="GO:0005829">
    <property type="term" value="C:cytosol"/>
    <property type="evidence" value="ECO:0007669"/>
    <property type="project" value="TreeGrafter"/>
</dbReference>
<dbReference type="GO" id="GO:0006281">
    <property type="term" value="P:DNA repair"/>
    <property type="evidence" value="ECO:0007669"/>
    <property type="project" value="TreeGrafter"/>
</dbReference>
<dbReference type="SFLD" id="SFLDS00003">
    <property type="entry name" value="Haloacid_Dehalogenase"/>
    <property type="match status" value="1"/>
</dbReference>
<evidence type="ECO:0000313" key="3">
    <source>
        <dbReference type="Proteomes" id="UP000007257"/>
    </source>
</evidence>
<name>A0A0H3F7G7_RAHSY</name>
<dbReference type="PRINTS" id="PR00413">
    <property type="entry name" value="HADHALOGNASE"/>
</dbReference>
<dbReference type="AlphaFoldDB" id="A0A0H3F7G7"/>
<dbReference type="KEGG" id="rah:Rahaq_0259"/>
<dbReference type="GO" id="GO:0046872">
    <property type="term" value="F:metal ion binding"/>
    <property type="evidence" value="ECO:0007669"/>
    <property type="project" value="UniProtKB-KW"/>
</dbReference>
<dbReference type="EMBL" id="CP002505">
    <property type="protein sequence ID" value="ADW71889.1"/>
    <property type="molecule type" value="Genomic_DNA"/>
</dbReference>
<dbReference type="OrthoDB" id="9773910at2"/>
<dbReference type="Gene3D" id="3.40.50.1000">
    <property type="entry name" value="HAD superfamily/HAD-like"/>
    <property type="match status" value="1"/>
</dbReference>
<dbReference type="CDD" id="cd01427">
    <property type="entry name" value="HAD_like"/>
    <property type="match status" value="1"/>
</dbReference>
<dbReference type="PANTHER" id="PTHR43434:SF3">
    <property type="entry name" value="GMP_IMP NUCLEOTIDASE YRFG"/>
    <property type="match status" value="1"/>
</dbReference>
<reference evidence="3" key="1">
    <citation type="submission" date="2011-01" db="EMBL/GenBank/DDBJ databases">
        <title>Complete sequence of chromosome of Rahnella sp. Y9602.</title>
        <authorList>
            <consortium name="US DOE Joint Genome Institute"/>
            <person name="Lucas S."/>
            <person name="Copeland A."/>
            <person name="Lapidus A."/>
            <person name="Cheng J.-F."/>
            <person name="Goodwin L."/>
            <person name="Pitluck S."/>
            <person name="Lu M."/>
            <person name="Detter J.C."/>
            <person name="Han C."/>
            <person name="Tapia R."/>
            <person name="Land M."/>
            <person name="Hauser L."/>
            <person name="Kyrpides N."/>
            <person name="Ivanova N."/>
            <person name="Ovchinnikova G."/>
            <person name="Pagani I."/>
            <person name="Sobecky P.A."/>
            <person name="Martinez R.J."/>
            <person name="Woyke T."/>
        </authorList>
    </citation>
    <scope>NUCLEOTIDE SEQUENCE [LARGE SCALE GENOMIC DNA]</scope>
    <source>
        <strain evidence="3">Y9602</strain>
    </source>
</reference>
<dbReference type="NCBIfam" id="TIGR01509">
    <property type="entry name" value="HAD-SF-IA-v3"/>
    <property type="match status" value="1"/>
</dbReference>
<evidence type="ECO:0000313" key="2">
    <source>
        <dbReference type="EMBL" id="ADW71889.1"/>
    </source>
</evidence>
<keyword evidence="1" id="KW-0479">Metal-binding</keyword>
<dbReference type="RefSeq" id="WP_013573606.1">
    <property type="nucleotide sequence ID" value="NC_015061.1"/>
</dbReference>
<keyword evidence="2" id="KW-0378">Hydrolase</keyword>
<dbReference type="InterPro" id="IPR050155">
    <property type="entry name" value="HAD-like_hydrolase_sf"/>
</dbReference>
<reference evidence="2 3" key="2">
    <citation type="journal article" date="2012" name="J. Bacteriol.">
        <title>Complete Genome Sequence of Rahnella sp. Strain Y9602, a Gammaproteobacterium Isolate from Metal- and Radionuclide-Contaminated Soil.</title>
        <authorList>
            <person name="Martinez R.J."/>
            <person name="Bruce D."/>
            <person name="Detter C."/>
            <person name="Goodwin L.A."/>
            <person name="Han J."/>
            <person name="Han C.S."/>
            <person name="Held B."/>
            <person name="Land M.L."/>
            <person name="Mikhailova N."/>
            <person name="Nolan M."/>
            <person name="Pennacchio L."/>
            <person name="Pitluck S."/>
            <person name="Tapia R."/>
            <person name="Woyke T."/>
            <person name="Sobecky P.A."/>
        </authorList>
    </citation>
    <scope>NUCLEOTIDE SEQUENCE [LARGE SCALE GENOMIC DNA]</scope>
    <source>
        <strain evidence="2 3">Y9602</strain>
    </source>
</reference>
<dbReference type="Proteomes" id="UP000007257">
    <property type="component" value="Chromosome"/>
</dbReference>
<dbReference type="PANTHER" id="PTHR43434">
    <property type="entry name" value="PHOSPHOGLYCOLATE PHOSPHATASE"/>
    <property type="match status" value="1"/>
</dbReference>
<gene>
    <name evidence="2" type="ordered locus">Rahaq_0259</name>
</gene>
<evidence type="ECO:0000256" key="1">
    <source>
        <dbReference type="ARBA" id="ARBA00022723"/>
    </source>
</evidence>
<dbReference type="InterPro" id="IPR023214">
    <property type="entry name" value="HAD_sf"/>
</dbReference>
<dbReference type="SFLD" id="SFLDG01129">
    <property type="entry name" value="C1.5:_HAD__Beta-PGM__Phosphata"/>
    <property type="match status" value="1"/>
</dbReference>
<accession>A0A0H3F7G7</accession>
<dbReference type="NCBIfam" id="NF011564">
    <property type="entry name" value="PRK14988.1"/>
    <property type="match status" value="1"/>
</dbReference>
<sequence length="229" mass="26179">MPPDFDWQCIDTVLLDMDGTLLDLAFDSQFWLQDVPLALSQQRAIPLENARQLIHDEYLAVQHTMNWYCFDYWSERLSLDIYQMTTNIGKNARLRDDTLPFLAHLRESGRQTILLTNAHPHSLSVKIEHTGLDQHLDLLLSTHTFGYPKEDQRLWSAVQQQTGFNPDRTLFVDDGEPILNAAKTFGIRYCLGVENPDSTMANKSFEGHPSINDYRSLLPAIHPVTGPAK</sequence>
<dbReference type="InterPro" id="IPR006439">
    <property type="entry name" value="HAD-SF_hydro_IA"/>
</dbReference>
<dbReference type="eggNOG" id="COG1011">
    <property type="taxonomic scope" value="Bacteria"/>
</dbReference>
<dbReference type="InterPro" id="IPR036412">
    <property type="entry name" value="HAD-like_sf"/>
</dbReference>
<dbReference type="Pfam" id="PF00702">
    <property type="entry name" value="Hydrolase"/>
    <property type="match status" value="1"/>
</dbReference>
<dbReference type="SUPFAM" id="SSF56784">
    <property type="entry name" value="HAD-like"/>
    <property type="match status" value="1"/>
</dbReference>
<dbReference type="GO" id="GO:0008967">
    <property type="term" value="F:phosphoglycolate phosphatase activity"/>
    <property type="evidence" value="ECO:0007669"/>
    <property type="project" value="TreeGrafter"/>
</dbReference>
<protein>
    <submittedName>
        <fullName evidence="2">HAD-superfamily hydrolase, subfamily IA, variant 3</fullName>
    </submittedName>
</protein>